<dbReference type="EMBL" id="KN293998">
    <property type="protein sequence ID" value="EEH41094.2"/>
    <property type="molecule type" value="Genomic_DNA"/>
</dbReference>
<feature type="compositionally biased region" description="Low complexity" evidence="1">
    <location>
        <begin position="92"/>
        <end position="117"/>
    </location>
</feature>
<feature type="compositionally biased region" description="Low complexity" evidence="1">
    <location>
        <begin position="9"/>
        <end position="31"/>
    </location>
</feature>
<proteinExistence type="predicted"/>
<feature type="compositionally biased region" description="Polar residues" evidence="1">
    <location>
        <begin position="32"/>
        <end position="41"/>
    </location>
</feature>
<dbReference type="GeneID" id="9098342"/>
<evidence type="ECO:0000313" key="2">
    <source>
        <dbReference type="EMBL" id="EEH41094.2"/>
    </source>
</evidence>
<dbReference type="OMA" id="EREWGNQ"/>
<accession>C1GX06</accession>
<dbReference type="HOGENOM" id="CLU_1267240_0_0_1"/>
<feature type="compositionally biased region" description="Polar residues" evidence="1">
    <location>
        <begin position="64"/>
        <end position="80"/>
    </location>
</feature>
<keyword evidence="3" id="KW-1185">Reference proteome</keyword>
<sequence length="211" mass="21793">MSQYTHNPPTTTSTSTSTSTSTATASQQPSTLDDTLLNQPHTGDPATESAPPIPPRQGPAGGTWTMSSEEATAGATSWPTAAQREAQREEQTTGATEGPTTGATAGTTAAPTSTAVPTGPPAGAPEATETVPKQSTGVGHGIKSALAGIHGVGESIRGSVNAAVDRAMKDDEGARKNEVIAREGERELETWKFSRATKAREEGKEHEFERL</sequence>
<evidence type="ECO:0000256" key="1">
    <source>
        <dbReference type="SAM" id="MobiDB-lite"/>
    </source>
</evidence>
<evidence type="ECO:0000313" key="3">
    <source>
        <dbReference type="Proteomes" id="UP000002059"/>
    </source>
</evidence>
<organism evidence="2 3">
    <name type="scientific">Paracoccidioides lutzii (strain ATCC MYA-826 / Pb01)</name>
    <name type="common">Paracoccidioides brasiliensis</name>
    <dbReference type="NCBI Taxonomy" id="502779"/>
    <lineage>
        <taxon>Eukaryota</taxon>
        <taxon>Fungi</taxon>
        <taxon>Dikarya</taxon>
        <taxon>Ascomycota</taxon>
        <taxon>Pezizomycotina</taxon>
        <taxon>Eurotiomycetes</taxon>
        <taxon>Eurotiomycetidae</taxon>
        <taxon>Onygenales</taxon>
        <taxon>Ajellomycetaceae</taxon>
        <taxon>Paracoccidioides</taxon>
    </lineage>
</organism>
<dbReference type="OrthoDB" id="4779541at2759"/>
<reference evidence="2 3" key="1">
    <citation type="journal article" date="2011" name="PLoS Genet.">
        <title>Comparative genomic analysis of human fungal pathogens causing paracoccidioidomycosis.</title>
        <authorList>
            <person name="Desjardins C.A."/>
            <person name="Champion M.D."/>
            <person name="Holder J.W."/>
            <person name="Muszewska A."/>
            <person name="Goldberg J."/>
            <person name="Bailao A.M."/>
            <person name="Brigido M.M."/>
            <person name="Ferreira M.E."/>
            <person name="Garcia A.M."/>
            <person name="Grynberg M."/>
            <person name="Gujja S."/>
            <person name="Heiman D.I."/>
            <person name="Henn M.R."/>
            <person name="Kodira C.D."/>
            <person name="Leon-Narvaez H."/>
            <person name="Longo L.V."/>
            <person name="Ma L.J."/>
            <person name="Malavazi I."/>
            <person name="Matsuo A.L."/>
            <person name="Morais F.V."/>
            <person name="Pereira M."/>
            <person name="Rodriguez-Brito S."/>
            <person name="Sakthikumar S."/>
            <person name="Salem-Izacc S.M."/>
            <person name="Sykes S.M."/>
            <person name="Teixeira M.M."/>
            <person name="Vallejo M.C."/>
            <person name="Walter M.E."/>
            <person name="Yandava C."/>
            <person name="Young S."/>
            <person name="Zeng Q."/>
            <person name="Zucker J."/>
            <person name="Felipe M.S."/>
            <person name="Goldman G.H."/>
            <person name="Haas B.J."/>
            <person name="McEwen J.G."/>
            <person name="Nino-Vega G."/>
            <person name="Puccia R."/>
            <person name="San-Blas G."/>
            <person name="Soares C.M."/>
            <person name="Birren B.W."/>
            <person name="Cuomo C.A."/>
        </authorList>
    </citation>
    <scope>NUCLEOTIDE SEQUENCE [LARGE SCALE GENOMIC DNA]</scope>
    <source>
        <strain evidence="3">ATCC MYA-826 / Pb01</strain>
    </source>
</reference>
<dbReference type="VEuPathDB" id="FungiDB:PAAG_03380"/>
<dbReference type="Proteomes" id="UP000002059">
    <property type="component" value="Partially assembled WGS sequence"/>
</dbReference>
<feature type="region of interest" description="Disordered" evidence="1">
    <location>
        <begin position="1"/>
        <end position="142"/>
    </location>
</feature>
<feature type="region of interest" description="Disordered" evidence="1">
    <location>
        <begin position="192"/>
        <end position="211"/>
    </location>
</feature>
<protein>
    <submittedName>
        <fullName evidence="2">Uncharacterized protein</fullName>
    </submittedName>
</protein>
<name>C1GX06_PARBA</name>
<dbReference type="RefSeq" id="XP_002794835.2">
    <property type="nucleotide sequence ID" value="XM_002794789.2"/>
</dbReference>
<dbReference type="KEGG" id="pbl:PAAG_03380"/>
<dbReference type="AlphaFoldDB" id="C1GX06"/>
<gene>
    <name evidence="2" type="ORF">PAAG_03380</name>
</gene>